<accession>L1JYC8</accession>
<evidence type="ECO:0000256" key="1">
    <source>
        <dbReference type="ARBA" id="ARBA00022737"/>
    </source>
</evidence>
<dbReference type="InterPro" id="IPR006626">
    <property type="entry name" value="PbH1"/>
</dbReference>
<dbReference type="InterPro" id="IPR011050">
    <property type="entry name" value="Pectin_lyase_fold/virulence"/>
</dbReference>
<reference evidence="3 5" key="1">
    <citation type="journal article" date="2012" name="Nature">
        <title>Algal genomes reveal evolutionary mosaicism and the fate of nucleomorphs.</title>
        <authorList>
            <consortium name="DOE Joint Genome Institute"/>
            <person name="Curtis B.A."/>
            <person name="Tanifuji G."/>
            <person name="Burki F."/>
            <person name="Gruber A."/>
            <person name="Irimia M."/>
            <person name="Maruyama S."/>
            <person name="Arias M.C."/>
            <person name="Ball S.G."/>
            <person name="Gile G.H."/>
            <person name="Hirakawa Y."/>
            <person name="Hopkins J.F."/>
            <person name="Kuo A."/>
            <person name="Rensing S.A."/>
            <person name="Schmutz J."/>
            <person name="Symeonidi A."/>
            <person name="Elias M."/>
            <person name="Eveleigh R.J."/>
            <person name="Herman E.K."/>
            <person name="Klute M.J."/>
            <person name="Nakayama T."/>
            <person name="Obornik M."/>
            <person name="Reyes-Prieto A."/>
            <person name="Armbrust E.V."/>
            <person name="Aves S.J."/>
            <person name="Beiko R.G."/>
            <person name="Coutinho P."/>
            <person name="Dacks J.B."/>
            <person name="Durnford D.G."/>
            <person name="Fast N.M."/>
            <person name="Green B.R."/>
            <person name="Grisdale C.J."/>
            <person name="Hempel F."/>
            <person name="Henrissat B."/>
            <person name="Hoppner M.P."/>
            <person name="Ishida K."/>
            <person name="Kim E."/>
            <person name="Koreny L."/>
            <person name="Kroth P.G."/>
            <person name="Liu Y."/>
            <person name="Malik S.B."/>
            <person name="Maier U.G."/>
            <person name="McRose D."/>
            <person name="Mock T."/>
            <person name="Neilson J.A."/>
            <person name="Onodera N.T."/>
            <person name="Poole A.M."/>
            <person name="Pritham E.J."/>
            <person name="Richards T.A."/>
            <person name="Rocap G."/>
            <person name="Roy S.W."/>
            <person name="Sarai C."/>
            <person name="Schaack S."/>
            <person name="Shirato S."/>
            <person name="Slamovits C.H."/>
            <person name="Spencer D.F."/>
            <person name="Suzuki S."/>
            <person name="Worden A.Z."/>
            <person name="Zauner S."/>
            <person name="Barry K."/>
            <person name="Bell C."/>
            <person name="Bharti A.K."/>
            <person name="Crow J.A."/>
            <person name="Grimwood J."/>
            <person name="Kramer R."/>
            <person name="Lindquist E."/>
            <person name="Lucas S."/>
            <person name="Salamov A."/>
            <person name="McFadden G.I."/>
            <person name="Lane C.E."/>
            <person name="Keeling P.J."/>
            <person name="Gray M.W."/>
            <person name="Grigoriev I.V."/>
            <person name="Archibald J.M."/>
        </authorList>
    </citation>
    <scope>NUCLEOTIDE SEQUENCE</scope>
    <source>
        <strain evidence="3 5">CCMP2712</strain>
    </source>
</reference>
<feature type="domain" description="Right handed beta helix" evidence="2">
    <location>
        <begin position="271"/>
        <end position="409"/>
    </location>
</feature>
<reference evidence="5" key="2">
    <citation type="submission" date="2012-11" db="EMBL/GenBank/DDBJ databases">
        <authorList>
            <person name="Kuo A."/>
            <person name="Curtis B.A."/>
            <person name="Tanifuji G."/>
            <person name="Burki F."/>
            <person name="Gruber A."/>
            <person name="Irimia M."/>
            <person name="Maruyama S."/>
            <person name="Arias M.C."/>
            <person name="Ball S.G."/>
            <person name="Gile G.H."/>
            <person name="Hirakawa Y."/>
            <person name="Hopkins J.F."/>
            <person name="Rensing S.A."/>
            <person name="Schmutz J."/>
            <person name="Symeonidi A."/>
            <person name="Elias M."/>
            <person name="Eveleigh R.J."/>
            <person name="Herman E.K."/>
            <person name="Klute M.J."/>
            <person name="Nakayama T."/>
            <person name="Obornik M."/>
            <person name="Reyes-Prieto A."/>
            <person name="Armbrust E.V."/>
            <person name="Aves S.J."/>
            <person name="Beiko R.G."/>
            <person name="Coutinho P."/>
            <person name="Dacks J.B."/>
            <person name="Durnford D.G."/>
            <person name="Fast N.M."/>
            <person name="Green B.R."/>
            <person name="Grisdale C."/>
            <person name="Hempe F."/>
            <person name="Henrissat B."/>
            <person name="Hoppner M.P."/>
            <person name="Ishida K.-I."/>
            <person name="Kim E."/>
            <person name="Koreny L."/>
            <person name="Kroth P.G."/>
            <person name="Liu Y."/>
            <person name="Malik S.-B."/>
            <person name="Maier U.G."/>
            <person name="McRose D."/>
            <person name="Mock T."/>
            <person name="Neilson J.A."/>
            <person name="Onodera N.T."/>
            <person name="Poole A.M."/>
            <person name="Pritham E.J."/>
            <person name="Richards T.A."/>
            <person name="Rocap G."/>
            <person name="Roy S.W."/>
            <person name="Sarai C."/>
            <person name="Schaack S."/>
            <person name="Shirato S."/>
            <person name="Slamovits C.H."/>
            <person name="Spencer D.F."/>
            <person name="Suzuki S."/>
            <person name="Worden A.Z."/>
            <person name="Zauner S."/>
            <person name="Barry K."/>
            <person name="Bell C."/>
            <person name="Bharti A.K."/>
            <person name="Crow J.A."/>
            <person name="Grimwood J."/>
            <person name="Kramer R."/>
            <person name="Lindquist E."/>
            <person name="Lucas S."/>
            <person name="Salamov A."/>
            <person name="McFadden G.I."/>
            <person name="Lane C.E."/>
            <person name="Keeling P.J."/>
            <person name="Gray M.W."/>
            <person name="Grigoriev I.V."/>
            <person name="Archibald J.M."/>
        </authorList>
    </citation>
    <scope>NUCLEOTIDE SEQUENCE</scope>
    <source>
        <strain evidence="5">CCMP2712</strain>
    </source>
</reference>
<dbReference type="HOGENOM" id="CLU_372780_0_0_1"/>
<feature type="domain" description="Right handed beta helix" evidence="2">
    <location>
        <begin position="467"/>
        <end position="588"/>
    </location>
</feature>
<dbReference type="Gene3D" id="2.160.20.10">
    <property type="entry name" value="Single-stranded right-handed beta-helix, Pectin lyase-like"/>
    <property type="match status" value="2"/>
</dbReference>
<dbReference type="PANTHER" id="PTHR22990">
    <property type="entry name" value="F-BOX ONLY PROTEIN"/>
    <property type="match status" value="1"/>
</dbReference>
<evidence type="ECO:0000313" key="5">
    <source>
        <dbReference type="Proteomes" id="UP000011087"/>
    </source>
</evidence>
<dbReference type="Pfam" id="PF13229">
    <property type="entry name" value="Beta_helix"/>
    <property type="match status" value="2"/>
</dbReference>
<dbReference type="OrthoDB" id="427974at2759"/>
<name>L1JYC8_GUITC</name>
<evidence type="ECO:0000313" key="4">
    <source>
        <dbReference type="EnsemblProtists" id="EKX53357"/>
    </source>
</evidence>
<dbReference type="Proteomes" id="UP000011087">
    <property type="component" value="Unassembled WGS sequence"/>
</dbReference>
<protein>
    <recommendedName>
        <fullName evidence="2">Right handed beta helix domain-containing protein</fullName>
    </recommendedName>
</protein>
<dbReference type="RefSeq" id="XP_005840337.1">
    <property type="nucleotide sequence ID" value="XM_005840280.1"/>
</dbReference>
<dbReference type="KEGG" id="gtt:GUITHDRAFT_101061"/>
<dbReference type="EMBL" id="JH992970">
    <property type="protein sequence ID" value="EKX53357.1"/>
    <property type="molecule type" value="Genomic_DNA"/>
</dbReference>
<dbReference type="PaxDb" id="55529-EKX53357"/>
<evidence type="ECO:0000259" key="2">
    <source>
        <dbReference type="Pfam" id="PF13229"/>
    </source>
</evidence>
<dbReference type="AlphaFoldDB" id="L1JYC8"/>
<dbReference type="SUPFAM" id="SSF51126">
    <property type="entry name" value="Pectin lyase-like"/>
    <property type="match status" value="3"/>
</dbReference>
<evidence type="ECO:0000313" key="3">
    <source>
        <dbReference type="EMBL" id="EKX53357.1"/>
    </source>
</evidence>
<keyword evidence="1" id="KW-0677">Repeat</keyword>
<dbReference type="GeneID" id="17310153"/>
<dbReference type="EnsemblProtists" id="EKX53357">
    <property type="protein sequence ID" value="EKX53357"/>
    <property type="gene ID" value="GUITHDRAFT_101061"/>
</dbReference>
<sequence length="746" mass="80112">MHTKTARVINEHDRKECSISACVPSNPRSKQLVDEIEATNFASLPHTNSSSSLAHEPRQSCDSSQEISCVISACKGWLSKALSMARPGQTIYVPQGVYTESCTLSLSVDGVKIKPERRNGEDAQVTFVVEGRRDFLRSSGLGCAVSGIKFTHVPDQTATESETEDCRSAMTVVGGSLQVEECSFEELSCYAIHVRRKSKTNVIACKFSRCKEVAIACQDASVSRVFDCVFDGNLSFSIWLSGQGGGEFVSNFIKHNNKCAIVCADESRGNFRNNVITRGNQGAFWLQDSSSCRLERNVMSKNRKAAVQVSGRSDPVLIRNKVVDGEGGGIVLHDEARGSFIGNFFAYGTRAGVGVMDAAAPLFVGNEISCNDGGGVIVAGRGQPVFIKNLVKRNGFVGCCFKEDSTPLLQENEITENNGFGLLLQGNAKACVQDGSIVNNVRTGASLFDCAALTLAGCCFRTNDKLCQRIGVHLHDSSGMQMEKCKMTGHGGSCVKMEGSSMSAMRSNELSCSSFGLTMSRKASASLEGNQIVNCGEDGVMLSDQAEMYACRNSFNDNRGSGVKSVGSSVCLLQHNVLMGNGRGASLSSLGQCIVRGNRISDNSVCGLHVRGSNVTVMENAMFGEQERVLSFGEKARCDVIGNVLMHKNGVRMSFPSDRSEDVFLRDNALQFPPSDEGKVLTLSSLPRHFLAHNVAVTSKTRELIDCTLDLIAYSFSSPSSSPSPSPPVKLQILNPDGSSCLAVRG</sequence>
<dbReference type="SMART" id="SM00710">
    <property type="entry name" value="PbH1"/>
    <property type="match status" value="10"/>
</dbReference>
<reference evidence="4" key="3">
    <citation type="submission" date="2015-06" db="UniProtKB">
        <authorList>
            <consortium name="EnsemblProtists"/>
        </authorList>
    </citation>
    <scope>IDENTIFICATION</scope>
</reference>
<organism evidence="3">
    <name type="scientific">Guillardia theta (strain CCMP2712)</name>
    <name type="common">Cryptophyte</name>
    <dbReference type="NCBI Taxonomy" id="905079"/>
    <lineage>
        <taxon>Eukaryota</taxon>
        <taxon>Cryptophyceae</taxon>
        <taxon>Pyrenomonadales</taxon>
        <taxon>Geminigeraceae</taxon>
        <taxon>Guillardia</taxon>
    </lineage>
</organism>
<dbReference type="OMA" id="IANCSIM"/>
<dbReference type="STRING" id="905079.L1JYC8"/>
<keyword evidence="5" id="KW-1185">Reference proteome</keyword>
<dbReference type="eggNOG" id="KOG1777">
    <property type="taxonomic scope" value="Eukaryota"/>
</dbReference>
<dbReference type="InterPro" id="IPR012334">
    <property type="entry name" value="Pectin_lyas_fold"/>
</dbReference>
<dbReference type="InterPro" id="IPR051550">
    <property type="entry name" value="SCF-Subunits/Alg-Epimerases"/>
</dbReference>
<gene>
    <name evidence="3" type="ORF">GUITHDRAFT_101061</name>
</gene>
<dbReference type="PANTHER" id="PTHR22990:SF15">
    <property type="entry name" value="F-BOX ONLY PROTEIN 10"/>
    <property type="match status" value="1"/>
</dbReference>
<proteinExistence type="predicted"/>
<dbReference type="InterPro" id="IPR039448">
    <property type="entry name" value="Beta_helix"/>
</dbReference>